<name>A0A151GLW6_DRECN</name>
<evidence type="ECO:0000313" key="1">
    <source>
        <dbReference type="EMBL" id="KYK58105.1"/>
    </source>
</evidence>
<dbReference type="PANTHER" id="PTHR42052:SF1">
    <property type="entry name" value="ABM DOMAIN-CONTAINING PROTEIN"/>
    <property type="match status" value="1"/>
</dbReference>
<dbReference type="EMBL" id="LAYC01000002">
    <property type="protein sequence ID" value="KYK58105.1"/>
    <property type="molecule type" value="Genomic_DNA"/>
</dbReference>
<dbReference type="InParanoid" id="A0A151GLW6"/>
<reference evidence="1 2" key="1">
    <citation type="journal article" date="2016" name="Sci. Rep.">
        <title>Insights into Adaptations to a Near-Obligate Nematode Endoparasitic Lifestyle from the Finished Genome of Drechmeria coniospora.</title>
        <authorList>
            <person name="Zhang L."/>
            <person name="Zhou Z."/>
            <person name="Guo Q."/>
            <person name="Fokkens L."/>
            <person name="Miskei M."/>
            <person name="Pocsi I."/>
            <person name="Zhang W."/>
            <person name="Chen M."/>
            <person name="Wang L."/>
            <person name="Sun Y."/>
            <person name="Donzelli B.G."/>
            <person name="Gibson D.M."/>
            <person name="Nelson D.R."/>
            <person name="Luo J.G."/>
            <person name="Rep M."/>
            <person name="Liu H."/>
            <person name="Yang S."/>
            <person name="Wang J."/>
            <person name="Krasnoff S.B."/>
            <person name="Xu Y."/>
            <person name="Molnar I."/>
            <person name="Lin M."/>
        </authorList>
    </citation>
    <scope>NUCLEOTIDE SEQUENCE [LARGE SCALE GENOMIC DNA]</scope>
    <source>
        <strain evidence="1 2">ARSEF 6962</strain>
    </source>
</reference>
<dbReference type="AlphaFoldDB" id="A0A151GLW6"/>
<organism evidence="1 2">
    <name type="scientific">Drechmeria coniospora</name>
    <name type="common">Nematophagous fungus</name>
    <name type="synonym">Meria coniospora</name>
    <dbReference type="NCBI Taxonomy" id="98403"/>
    <lineage>
        <taxon>Eukaryota</taxon>
        <taxon>Fungi</taxon>
        <taxon>Dikarya</taxon>
        <taxon>Ascomycota</taxon>
        <taxon>Pezizomycotina</taxon>
        <taxon>Sordariomycetes</taxon>
        <taxon>Hypocreomycetidae</taxon>
        <taxon>Hypocreales</taxon>
        <taxon>Ophiocordycipitaceae</taxon>
        <taxon>Drechmeria</taxon>
    </lineage>
</organism>
<protein>
    <submittedName>
        <fullName evidence="1">Uncharacterized protein</fullName>
    </submittedName>
</protein>
<sequence length="209" mass="24114">MPVTELAILQLRGGHDDLEFLETLMECQELQDEWIHNNQPHNLEPNANLSSMYVEESDPPSLLITAPWDTPEAHGEWIRSGENQSCNGMLSEHIKPGCDTVLLFHMAPAGERAQMRTAFGTQPFFNLCRISVRPDERESLQQAYGDLEDSLPTDATGERRLWAGWRIEKQPCEDDELVVFWTDDIAYERVLPLMRFSDRTLRRRFKQVA</sequence>
<dbReference type="RefSeq" id="XP_040657457.1">
    <property type="nucleotide sequence ID" value="XM_040802424.1"/>
</dbReference>
<proteinExistence type="predicted"/>
<dbReference type="GeneID" id="63717761"/>
<comment type="caution">
    <text evidence="1">The sequence shown here is derived from an EMBL/GenBank/DDBJ whole genome shotgun (WGS) entry which is preliminary data.</text>
</comment>
<dbReference type="OrthoDB" id="3542212at2759"/>
<keyword evidence="2" id="KW-1185">Reference proteome</keyword>
<dbReference type="PANTHER" id="PTHR42052">
    <property type="entry name" value="ABM DOMAIN-CONTAINING PROTEIN"/>
    <property type="match status" value="1"/>
</dbReference>
<dbReference type="Proteomes" id="UP000076580">
    <property type="component" value="Chromosome 02"/>
</dbReference>
<evidence type="ECO:0000313" key="2">
    <source>
        <dbReference type="Proteomes" id="UP000076580"/>
    </source>
</evidence>
<accession>A0A151GLW6</accession>
<gene>
    <name evidence="1" type="ORF">DCS_05118</name>
</gene>